<evidence type="ECO:0000313" key="2">
    <source>
        <dbReference type="Proteomes" id="UP000766336"/>
    </source>
</evidence>
<protein>
    <recommendedName>
        <fullName evidence="3">DUF1737 domain-containing protein</fullName>
    </recommendedName>
</protein>
<organism evidence="1 2">
    <name type="scientific">Roseococcus pinisoli</name>
    <dbReference type="NCBI Taxonomy" id="2835040"/>
    <lineage>
        <taxon>Bacteria</taxon>
        <taxon>Pseudomonadati</taxon>
        <taxon>Pseudomonadota</taxon>
        <taxon>Alphaproteobacteria</taxon>
        <taxon>Acetobacterales</taxon>
        <taxon>Roseomonadaceae</taxon>
        <taxon>Roseococcus</taxon>
    </lineage>
</organism>
<accession>A0ABS5QF15</accession>
<evidence type="ECO:0000313" key="1">
    <source>
        <dbReference type="EMBL" id="MBS7812281.1"/>
    </source>
</evidence>
<proteinExistence type="predicted"/>
<reference evidence="1 2" key="1">
    <citation type="submission" date="2021-05" db="EMBL/GenBank/DDBJ databases">
        <title>Roseococcus sp. XZZS9, whole genome shotgun sequencing project.</title>
        <authorList>
            <person name="Zhao G."/>
            <person name="Shen L."/>
        </authorList>
    </citation>
    <scope>NUCLEOTIDE SEQUENCE [LARGE SCALE GENOMIC DNA]</scope>
    <source>
        <strain evidence="1 2">XZZS9</strain>
    </source>
</reference>
<evidence type="ECO:0008006" key="3">
    <source>
        <dbReference type="Google" id="ProtNLM"/>
    </source>
</evidence>
<keyword evidence="2" id="KW-1185">Reference proteome</keyword>
<gene>
    <name evidence="1" type="ORF">KHU32_15130</name>
</gene>
<dbReference type="EMBL" id="JAHCDA010000003">
    <property type="protein sequence ID" value="MBS7812281.1"/>
    <property type="molecule type" value="Genomic_DNA"/>
</dbReference>
<sequence length="73" mass="8239">MKITIYHAKDSDDLLLAHKLLTLYQKEGWADGSRPTPRKCVIFGKERTVAVWGGPEHIRAAFPRPLNPHDDGC</sequence>
<dbReference type="RefSeq" id="WP_213670989.1">
    <property type="nucleotide sequence ID" value="NZ_JAHCDA010000003.1"/>
</dbReference>
<dbReference type="Proteomes" id="UP000766336">
    <property type="component" value="Unassembled WGS sequence"/>
</dbReference>
<comment type="caution">
    <text evidence="1">The sequence shown here is derived from an EMBL/GenBank/DDBJ whole genome shotgun (WGS) entry which is preliminary data.</text>
</comment>
<name>A0ABS5QF15_9PROT</name>